<name>A0A0P7YAI5_9GAMM</name>
<keyword evidence="3" id="KW-0479">Metal-binding</keyword>
<evidence type="ECO:0000256" key="2">
    <source>
        <dbReference type="ARBA" id="ARBA00022688"/>
    </source>
</evidence>
<evidence type="ECO:0000256" key="3">
    <source>
        <dbReference type="ARBA" id="ARBA00022723"/>
    </source>
</evidence>
<dbReference type="PANTHER" id="PTHR11237:SF4">
    <property type="entry name" value="5-DEMETHOXYUBIQUINONE HYDROXYLASE, MITOCHONDRIAL"/>
    <property type="match status" value="1"/>
</dbReference>
<evidence type="ECO:0000256" key="4">
    <source>
        <dbReference type="ARBA" id="ARBA00023002"/>
    </source>
</evidence>
<dbReference type="PANTHER" id="PTHR11237">
    <property type="entry name" value="COENZYME Q10 BIOSYNTHESIS PROTEIN 7"/>
    <property type="match status" value="1"/>
</dbReference>
<comment type="caution">
    <text evidence="8">The sequence shown here is derived from an EMBL/GenBank/DDBJ whole genome shotgun (WGS) entry which is preliminary data.</text>
</comment>
<protein>
    <submittedName>
        <fullName evidence="8">Ubiquinone biosynthesis protein COQ7</fullName>
        <ecNumber evidence="8">1.14.13.-</ecNumber>
    </submittedName>
</protein>
<dbReference type="EMBL" id="LJZQ01000031">
    <property type="protein sequence ID" value="KPQ27285.1"/>
    <property type="molecule type" value="Genomic_DNA"/>
</dbReference>
<dbReference type="GO" id="GO:0006744">
    <property type="term" value="P:ubiquinone biosynthetic process"/>
    <property type="evidence" value="ECO:0007669"/>
    <property type="project" value="UniProtKB-KW"/>
</dbReference>
<dbReference type="SUPFAM" id="SSF47240">
    <property type="entry name" value="Ferritin-like"/>
    <property type="match status" value="1"/>
</dbReference>
<dbReference type="AlphaFoldDB" id="A0A0P7YAI5"/>
<evidence type="ECO:0000313" key="9">
    <source>
        <dbReference type="Proteomes" id="UP000050416"/>
    </source>
</evidence>
<keyword evidence="2" id="KW-0831">Ubiquinone biosynthesis</keyword>
<keyword evidence="5" id="KW-0408">Iron</keyword>
<keyword evidence="6" id="KW-0503">Monooxygenase</keyword>
<dbReference type="InterPro" id="IPR011566">
    <property type="entry name" value="Ubq_synth_Coq7"/>
</dbReference>
<evidence type="ECO:0000256" key="5">
    <source>
        <dbReference type="ARBA" id="ARBA00023004"/>
    </source>
</evidence>
<evidence type="ECO:0000256" key="1">
    <source>
        <dbReference type="ARBA" id="ARBA00004749"/>
    </source>
</evidence>
<keyword evidence="4 8" id="KW-0560">Oxidoreductase</keyword>
<dbReference type="STRING" id="1305731.GCA_000934705_02639"/>
<evidence type="ECO:0000313" key="8">
    <source>
        <dbReference type="EMBL" id="KPQ27285.1"/>
    </source>
</evidence>
<evidence type="ECO:0000256" key="6">
    <source>
        <dbReference type="ARBA" id="ARBA00023033"/>
    </source>
</evidence>
<proteinExistence type="predicted"/>
<dbReference type="CDD" id="cd01042">
    <property type="entry name" value="DMQH"/>
    <property type="match status" value="1"/>
</dbReference>
<dbReference type="Pfam" id="PF03232">
    <property type="entry name" value="COQ7"/>
    <property type="match status" value="1"/>
</dbReference>
<dbReference type="GO" id="GO:0008682">
    <property type="term" value="F:3-demethoxyubiquinol 3-hydroxylase activity"/>
    <property type="evidence" value="ECO:0007669"/>
    <property type="project" value="TreeGrafter"/>
</dbReference>
<keyword evidence="7" id="KW-0472">Membrane</keyword>
<comment type="pathway">
    <text evidence="1">Cofactor biosynthesis; ubiquinone biosynthesis.</text>
</comment>
<gene>
    <name evidence="8" type="ORF">HLUCCX14_15380</name>
</gene>
<dbReference type="EC" id="1.14.13.-" evidence="8"/>
<dbReference type="GO" id="GO:0046872">
    <property type="term" value="F:metal ion binding"/>
    <property type="evidence" value="ECO:0007669"/>
    <property type="project" value="UniProtKB-KW"/>
</dbReference>
<sequence>MPELQIDLKHMNQLTESGVSKQFEQELRCSHAGETGAVWIYRGILATRPRGELLTFAREHLAGESEHLRFFEQLQHCYRPSFMLPLWRLAGFLTGFLPAIFGKQAVYATIEAVETFVDQHYQEQIQGLKPQAHRDSEKAILACFEQCRLDEVHHRDDAKQRQSVEPGSTLRLWVRLVSSGSSSAVQIARVI</sequence>
<dbReference type="PATRIC" id="fig|1305731.5.peg.1856"/>
<accession>A0A0P7YAI5</accession>
<dbReference type="OrthoDB" id="7559360at2"/>
<evidence type="ECO:0000256" key="7">
    <source>
        <dbReference type="ARBA" id="ARBA00023136"/>
    </source>
</evidence>
<organism evidence="8 9">
    <name type="scientific">Marinobacter excellens HL-55</name>
    <dbReference type="NCBI Taxonomy" id="1305731"/>
    <lineage>
        <taxon>Bacteria</taxon>
        <taxon>Pseudomonadati</taxon>
        <taxon>Pseudomonadota</taxon>
        <taxon>Gammaproteobacteria</taxon>
        <taxon>Pseudomonadales</taxon>
        <taxon>Marinobacteraceae</taxon>
        <taxon>Marinobacter</taxon>
    </lineage>
</organism>
<dbReference type="InterPro" id="IPR009078">
    <property type="entry name" value="Ferritin-like_SF"/>
</dbReference>
<dbReference type="Proteomes" id="UP000050416">
    <property type="component" value="Unassembled WGS sequence"/>
</dbReference>
<reference evidence="8 9" key="1">
    <citation type="submission" date="2015-09" db="EMBL/GenBank/DDBJ databases">
        <title>Identification and resolution of microdiversity through metagenomic sequencing of parallel consortia.</title>
        <authorList>
            <person name="Nelson W.C."/>
            <person name="Romine M.F."/>
            <person name="Lindemann S.R."/>
        </authorList>
    </citation>
    <scope>NUCLEOTIDE SEQUENCE [LARGE SCALE GENOMIC DNA]</scope>
    <source>
        <strain evidence="8">HL-55</strain>
    </source>
</reference>
<keyword evidence="8" id="KW-0830">Ubiquinone</keyword>